<dbReference type="EMBL" id="KI393807">
    <property type="protein sequence ID" value="ERN07106.1"/>
    <property type="molecule type" value="Genomic_DNA"/>
</dbReference>
<name>W1PHK3_AMBTC</name>
<organism evidence="1 2">
    <name type="scientific">Amborella trichopoda</name>
    <dbReference type="NCBI Taxonomy" id="13333"/>
    <lineage>
        <taxon>Eukaryota</taxon>
        <taxon>Viridiplantae</taxon>
        <taxon>Streptophyta</taxon>
        <taxon>Embryophyta</taxon>
        <taxon>Tracheophyta</taxon>
        <taxon>Spermatophyta</taxon>
        <taxon>Magnoliopsida</taxon>
        <taxon>Amborellales</taxon>
        <taxon>Amborellaceae</taxon>
        <taxon>Amborella</taxon>
    </lineage>
</organism>
<dbReference type="Proteomes" id="UP000017836">
    <property type="component" value="Unassembled WGS sequence"/>
</dbReference>
<keyword evidence="2" id="KW-1185">Reference proteome</keyword>
<evidence type="ECO:0000313" key="2">
    <source>
        <dbReference type="Proteomes" id="UP000017836"/>
    </source>
</evidence>
<gene>
    <name evidence="1" type="ORF">AMTR_s00019p00099310</name>
</gene>
<proteinExistence type="predicted"/>
<evidence type="ECO:0000313" key="1">
    <source>
        <dbReference type="EMBL" id="ERN07106.1"/>
    </source>
</evidence>
<dbReference type="Gramene" id="ERN07106">
    <property type="protein sequence ID" value="ERN07106"/>
    <property type="gene ID" value="AMTR_s00019p00099310"/>
</dbReference>
<protein>
    <submittedName>
        <fullName evidence="1">Uncharacterized protein</fullName>
    </submittedName>
</protein>
<reference evidence="2" key="1">
    <citation type="journal article" date="2013" name="Science">
        <title>The Amborella genome and the evolution of flowering plants.</title>
        <authorList>
            <consortium name="Amborella Genome Project"/>
        </authorList>
    </citation>
    <scope>NUCLEOTIDE SEQUENCE [LARGE SCALE GENOMIC DNA]</scope>
</reference>
<accession>W1PHK3</accession>
<sequence length="109" mass="12292">MEGKVYNVEDEEDESLAEVKVVGNEAWEPRVYRVEPPSLVARPNEEVVGIEDQEFLSVLTISIRHLHKAVEGGQDEGEDVGVQEWPLIIHPKEVGQVLDAMNINYGRLQ</sequence>
<dbReference type="AlphaFoldDB" id="W1PHK3"/>
<dbReference type="HOGENOM" id="CLU_2187457_0_0_1"/>